<feature type="transmembrane region" description="Helical" evidence="1">
    <location>
        <begin position="12"/>
        <end position="45"/>
    </location>
</feature>
<evidence type="ECO:0000256" key="1">
    <source>
        <dbReference type="SAM" id="Phobius"/>
    </source>
</evidence>
<keyword evidence="1" id="KW-0472">Membrane</keyword>
<gene>
    <name evidence="2" type="ORF">H8A87_03270</name>
</gene>
<dbReference type="EMBL" id="JACOII010000020">
    <property type="protein sequence ID" value="MBI6547768.1"/>
    <property type="molecule type" value="Genomic_DNA"/>
</dbReference>
<accession>A0ABS0U1L1</accession>
<evidence type="ECO:0000313" key="2">
    <source>
        <dbReference type="EMBL" id="MBI6547768.1"/>
    </source>
</evidence>
<keyword evidence="3" id="KW-1185">Reference proteome</keyword>
<dbReference type="Proteomes" id="UP000696184">
    <property type="component" value="Unassembled WGS sequence"/>
</dbReference>
<sequence length="51" mass="5556">MRSIIIDIRLVLVAIMFAMFTQTLISGIVIFMVVSTCCCFGASIVLKLDSA</sequence>
<reference evidence="2 3" key="1">
    <citation type="submission" date="2020-08" db="EMBL/GenBank/DDBJ databases">
        <title>Description of Xenorhabdus lircayensis sp. nov., the symbiotic bacterium associated with the entomopathogenic nematode Steirnernema unicornum.</title>
        <authorList>
            <person name="Castaneda-Alvarez C."/>
            <person name="Prodan S."/>
            <person name="Zamorano A."/>
            <person name="San-Blas E."/>
            <person name="Aballay E."/>
        </authorList>
    </citation>
    <scope>NUCLEOTIDE SEQUENCE [LARGE SCALE GENOMIC DNA]</scope>
    <source>
        <strain evidence="2 3">VLS</strain>
    </source>
</reference>
<organism evidence="2 3">
    <name type="scientific">Xenorhabdus lircayensis</name>
    <dbReference type="NCBI Taxonomy" id="2763499"/>
    <lineage>
        <taxon>Bacteria</taxon>
        <taxon>Pseudomonadati</taxon>
        <taxon>Pseudomonadota</taxon>
        <taxon>Gammaproteobacteria</taxon>
        <taxon>Enterobacterales</taxon>
        <taxon>Morganellaceae</taxon>
        <taxon>Xenorhabdus</taxon>
    </lineage>
</organism>
<dbReference type="RefSeq" id="WP_198688565.1">
    <property type="nucleotide sequence ID" value="NZ_CAWPUD010000017.1"/>
</dbReference>
<keyword evidence="1" id="KW-1133">Transmembrane helix</keyword>
<keyword evidence="1" id="KW-0812">Transmembrane</keyword>
<evidence type="ECO:0000313" key="3">
    <source>
        <dbReference type="Proteomes" id="UP000696184"/>
    </source>
</evidence>
<proteinExistence type="predicted"/>
<comment type="caution">
    <text evidence="2">The sequence shown here is derived from an EMBL/GenBank/DDBJ whole genome shotgun (WGS) entry which is preliminary data.</text>
</comment>
<name>A0ABS0U1L1_9GAMM</name>
<protein>
    <submittedName>
        <fullName evidence="2">Uncharacterized protein</fullName>
    </submittedName>
</protein>